<evidence type="ECO:0000259" key="2">
    <source>
        <dbReference type="PROSITE" id="PS50222"/>
    </source>
</evidence>
<accession>A0A815UI97</accession>
<dbReference type="InterPro" id="IPR011992">
    <property type="entry name" value="EF-hand-dom_pair"/>
</dbReference>
<dbReference type="Pfam" id="PF00036">
    <property type="entry name" value="EF-hand_1"/>
    <property type="match status" value="1"/>
</dbReference>
<dbReference type="GO" id="GO:0005509">
    <property type="term" value="F:calcium ion binding"/>
    <property type="evidence" value="ECO:0007669"/>
    <property type="project" value="InterPro"/>
</dbReference>
<dbReference type="Proteomes" id="UP000663882">
    <property type="component" value="Unassembled WGS sequence"/>
</dbReference>
<evidence type="ECO:0000313" key="4">
    <source>
        <dbReference type="Proteomes" id="UP000663882"/>
    </source>
</evidence>
<feature type="domain" description="EF-hand" evidence="2">
    <location>
        <begin position="10"/>
        <end position="40"/>
    </location>
</feature>
<gene>
    <name evidence="3" type="ORF">RFH988_LOCUS39201</name>
</gene>
<comment type="caution">
    <text evidence="3">The sequence shown here is derived from an EMBL/GenBank/DDBJ whole genome shotgun (WGS) entry which is preliminary data.</text>
</comment>
<dbReference type="PROSITE" id="PS00018">
    <property type="entry name" value="EF_HAND_1"/>
    <property type="match status" value="1"/>
</dbReference>
<dbReference type="SUPFAM" id="SSF47473">
    <property type="entry name" value="EF-hand"/>
    <property type="match status" value="1"/>
</dbReference>
<dbReference type="OrthoDB" id="191686at2759"/>
<organism evidence="3 4">
    <name type="scientific">Rotaria sordida</name>
    <dbReference type="NCBI Taxonomy" id="392033"/>
    <lineage>
        <taxon>Eukaryota</taxon>
        <taxon>Metazoa</taxon>
        <taxon>Spiralia</taxon>
        <taxon>Gnathifera</taxon>
        <taxon>Rotifera</taxon>
        <taxon>Eurotatoria</taxon>
        <taxon>Bdelloidea</taxon>
        <taxon>Philodinida</taxon>
        <taxon>Philodinidae</taxon>
        <taxon>Rotaria</taxon>
    </lineage>
</organism>
<dbReference type="PROSITE" id="PS50222">
    <property type="entry name" value="EF_HAND_2"/>
    <property type="match status" value="1"/>
</dbReference>
<proteinExistence type="predicted"/>
<dbReference type="InterPro" id="IPR018247">
    <property type="entry name" value="EF_Hand_1_Ca_BS"/>
</dbReference>
<dbReference type="Gene3D" id="1.10.238.10">
    <property type="entry name" value="EF-hand"/>
    <property type="match status" value="1"/>
</dbReference>
<sequence>MALSITAQQDPQKKLEWIFLMYDINHNGFIDKKEMRKIMN</sequence>
<reference evidence="3" key="1">
    <citation type="submission" date="2021-02" db="EMBL/GenBank/DDBJ databases">
        <authorList>
            <person name="Nowell W R."/>
        </authorList>
    </citation>
    <scope>NUCLEOTIDE SEQUENCE</scope>
</reference>
<dbReference type="EMBL" id="CAJNOO010014846">
    <property type="protein sequence ID" value="CAF1516537.1"/>
    <property type="molecule type" value="Genomic_DNA"/>
</dbReference>
<dbReference type="AlphaFoldDB" id="A0A815UI97"/>
<evidence type="ECO:0000313" key="3">
    <source>
        <dbReference type="EMBL" id="CAF1516537.1"/>
    </source>
</evidence>
<keyword evidence="1" id="KW-0106">Calcium</keyword>
<name>A0A815UI97_9BILA</name>
<dbReference type="InterPro" id="IPR002048">
    <property type="entry name" value="EF_hand_dom"/>
</dbReference>
<protein>
    <recommendedName>
        <fullName evidence="2">EF-hand domain-containing protein</fullName>
    </recommendedName>
</protein>
<evidence type="ECO:0000256" key="1">
    <source>
        <dbReference type="ARBA" id="ARBA00022837"/>
    </source>
</evidence>
<feature type="non-terminal residue" evidence="3">
    <location>
        <position position="1"/>
    </location>
</feature>